<evidence type="ECO:0000313" key="12">
    <source>
        <dbReference type="Proteomes" id="UP001177744"/>
    </source>
</evidence>
<dbReference type="EMBL" id="JAULJE010000011">
    <property type="protein sequence ID" value="KAK1337716.1"/>
    <property type="molecule type" value="Genomic_DNA"/>
</dbReference>
<dbReference type="InterPro" id="IPR045305">
    <property type="entry name" value="RRM2_I_PABPs"/>
</dbReference>
<dbReference type="SUPFAM" id="SSF63570">
    <property type="entry name" value="PABC (PABP) domain"/>
    <property type="match status" value="1"/>
</dbReference>
<dbReference type="InterPro" id="IPR050502">
    <property type="entry name" value="Euk_RNA-bind_prot"/>
</dbReference>
<dbReference type="InterPro" id="IPR006515">
    <property type="entry name" value="PABP_1234"/>
</dbReference>
<dbReference type="SMART" id="SM00517">
    <property type="entry name" value="PolyA"/>
    <property type="match status" value="1"/>
</dbReference>
<dbReference type="InterPro" id="IPR002004">
    <property type="entry name" value="PABP_HYD_C"/>
</dbReference>
<evidence type="ECO:0000259" key="9">
    <source>
        <dbReference type="PROSITE" id="PS50102"/>
    </source>
</evidence>
<comment type="caution">
    <text evidence="11">The sequence shown here is derived from an EMBL/GenBank/DDBJ whole genome shotgun (WGS) entry which is preliminary data.</text>
</comment>
<dbReference type="InterPro" id="IPR000504">
    <property type="entry name" value="RRM_dom"/>
</dbReference>
<dbReference type="GO" id="GO:0010628">
    <property type="term" value="P:positive regulation of gene expression"/>
    <property type="evidence" value="ECO:0007669"/>
    <property type="project" value="UniProtKB-ARBA"/>
</dbReference>
<dbReference type="InterPro" id="IPR012677">
    <property type="entry name" value="Nucleotide-bd_a/b_plait_sf"/>
</dbReference>
<dbReference type="Proteomes" id="UP001177744">
    <property type="component" value="Unassembled WGS sequence"/>
</dbReference>
<evidence type="ECO:0000256" key="5">
    <source>
        <dbReference type="ARBA" id="ARBA00022884"/>
    </source>
</evidence>
<dbReference type="FunFam" id="3.30.70.330:FF:000049">
    <property type="entry name" value="Polyadenylate-binding protein"/>
    <property type="match status" value="1"/>
</dbReference>
<evidence type="ECO:0000313" key="11">
    <source>
        <dbReference type="EMBL" id="KAK1337716.1"/>
    </source>
</evidence>
<dbReference type="PROSITE" id="PS50102">
    <property type="entry name" value="RRM"/>
    <property type="match status" value="4"/>
</dbReference>
<dbReference type="FunFam" id="3.30.70.330:FF:000021">
    <property type="entry name" value="Polyadenylate-binding protein"/>
    <property type="match status" value="1"/>
</dbReference>
<dbReference type="InterPro" id="IPR034364">
    <property type="entry name" value="PABP_RRM1"/>
</dbReference>
<dbReference type="CDD" id="cd12379">
    <property type="entry name" value="RRM2_I_PABPs"/>
    <property type="match status" value="1"/>
</dbReference>
<name>A0AA40HVF7_CNENI</name>
<dbReference type="PANTHER" id="PTHR48025">
    <property type="entry name" value="OS02G0815200 PROTEIN"/>
    <property type="match status" value="1"/>
</dbReference>
<organism evidence="11 12">
    <name type="scientific">Cnephaeus nilssonii</name>
    <name type="common">Northern bat</name>
    <name type="synonym">Eptesicus nilssonii</name>
    <dbReference type="NCBI Taxonomy" id="3371016"/>
    <lineage>
        <taxon>Eukaryota</taxon>
        <taxon>Metazoa</taxon>
        <taxon>Chordata</taxon>
        <taxon>Craniata</taxon>
        <taxon>Vertebrata</taxon>
        <taxon>Euteleostomi</taxon>
        <taxon>Mammalia</taxon>
        <taxon>Eutheria</taxon>
        <taxon>Laurasiatheria</taxon>
        <taxon>Chiroptera</taxon>
        <taxon>Yangochiroptera</taxon>
        <taxon>Vespertilionidae</taxon>
        <taxon>Cnephaeus</taxon>
    </lineage>
</organism>
<dbReference type="SMART" id="SM00361">
    <property type="entry name" value="RRM_1"/>
    <property type="match status" value="3"/>
</dbReference>
<dbReference type="NCBIfam" id="TIGR01628">
    <property type="entry name" value="PABP-1234"/>
    <property type="match status" value="1"/>
</dbReference>
<dbReference type="FunFam" id="1.10.1900.10:FF:000005">
    <property type="entry name" value="Poly(A) binding protein cytoplasmic 1 like"/>
    <property type="match status" value="1"/>
</dbReference>
<dbReference type="FunFam" id="3.30.70.330:FF:000091">
    <property type="entry name" value="Polyadenylate-binding protein"/>
    <property type="match status" value="1"/>
</dbReference>
<dbReference type="SMART" id="SM00360">
    <property type="entry name" value="RRM"/>
    <property type="match status" value="4"/>
</dbReference>
<evidence type="ECO:0000256" key="8">
    <source>
        <dbReference type="SAM" id="MobiDB-lite"/>
    </source>
</evidence>
<evidence type="ECO:0000259" key="10">
    <source>
        <dbReference type="PROSITE" id="PS51309"/>
    </source>
</evidence>
<dbReference type="InterPro" id="IPR035979">
    <property type="entry name" value="RBD_domain_sf"/>
</dbReference>
<dbReference type="GO" id="GO:0005737">
    <property type="term" value="C:cytoplasm"/>
    <property type="evidence" value="ECO:0007669"/>
    <property type="project" value="UniProtKB-SubCell"/>
</dbReference>
<dbReference type="PROSITE" id="PS51309">
    <property type="entry name" value="PABC"/>
    <property type="match status" value="1"/>
</dbReference>
<feature type="compositionally biased region" description="Polar residues" evidence="8">
    <location>
        <begin position="494"/>
        <end position="505"/>
    </location>
</feature>
<feature type="domain" description="RRM" evidence="9">
    <location>
        <begin position="191"/>
        <end position="268"/>
    </location>
</feature>
<feature type="compositionally biased region" description="Basic residues" evidence="8">
    <location>
        <begin position="510"/>
        <end position="520"/>
    </location>
</feature>
<comment type="subcellular location">
    <subcellularLocation>
        <location evidence="1 7">Cytoplasm</location>
    </subcellularLocation>
</comment>
<feature type="domain" description="RRM" evidence="9">
    <location>
        <begin position="99"/>
        <end position="175"/>
    </location>
</feature>
<evidence type="ECO:0000256" key="7">
    <source>
        <dbReference type="RuleBase" id="RU362004"/>
    </source>
</evidence>
<dbReference type="SUPFAM" id="SSF54928">
    <property type="entry name" value="RNA-binding domain, RBD"/>
    <property type="match status" value="2"/>
</dbReference>
<dbReference type="AlphaFoldDB" id="A0AA40HVF7"/>
<evidence type="ECO:0000256" key="6">
    <source>
        <dbReference type="PROSITE-ProRule" id="PRU00176"/>
    </source>
</evidence>
<dbReference type="CDD" id="cd12380">
    <property type="entry name" value="RRM3_I_PABPs"/>
    <property type="match status" value="1"/>
</dbReference>
<dbReference type="Pfam" id="PF00658">
    <property type="entry name" value="MLLE"/>
    <property type="match status" value="1"/>
</dbReference>
<dbReference type="CDD" id="cd12378">
    <property type="entry name" value="RRM1_I_PABPs"/>
    <property type="match status" value="1"/>
</dbReference>
<dbReference type="Pfam" id="PF00076">
    <property type="entry name" value="RRM_1"/>
    <property type="match status" value="4"/>
</dbReference>
<dbReference type="Gene3D" id="1.10.1900.10">
    <property type="entry name" value="c-terminal domain of poly(a) binding protein"/>
    <property type="match status" value="1"/>
</dbReference>
<keyword evidence="4" id="KW-0677">Repeat</keyword>
<sequence length="681" mass="75399">MNASGPGFPLASLYVGDLHPDVTEAMLYDKFSLAGPILSIRVCRDVATRRSLGYAYINFQQPADAELALDTMNFEVINGQPIRIMWSQRDPGLRKSGVGNIFIKNLEESIDNKALYDTFSTFGNILSCKVVCDDHGSRGFGFVHFETREAAQQAISTMNGMLLNNRKVFVSHFKSRQEREAELGVRAMEFTNVYVKNLKVDIDEQGLEALFSQFGKMLSVKVMRDDSGRSRGFGFVNFEKHEEAQKAVMDMNGKEVRGQLLYVGRAQKWAERQNELKRKFQQMKQTKQERLNHYQGVNLYVKNLDDSIDNERLRKEFSPYGVITSAKVMTEGGHSKGFGFVCFSSPEEATKAVTEMNGCILGTKPLYVALAQRKDERKAILTNQFMQQRLSNVWALGGPLLGSFQQPVSYFLPTVPQVRACLQPDSQVEQEESFQADMVPNLLLPETAGCFNPPPAQAACYGSGPPVQPPPRWTAQPPRPLTTYSPAASMAWSPATSQRSPTHISSVKKASPRSHTRCPTHKQWPTLVPQTSGLGEAGCSMPSGPLLTQRYSLETPSTHEVQEPAVCIPGQEPLTVSMLAAAPLHKQKQMIGERLYPLIYNVHTQLAGKITGMLLEIDNSELLFMLESPESLNAKVEEALAVLHAGSPDHGGGADEKNGILTPLADKRTAFLLLALKPCEP</sequence>
<feature type="region of interest" description="Disordered" evidence="8">
    <location>
        <begin position="480"/>
        <end position="527"/>
    </location>
</feature>
<dbReference type="GO" id="GO:0003729">
    <property type="term" value="F:mRNA binding"/>
    <property type="evidence" value="ECO:0007669"/>
    <property type="project" value="TreeGrafter"/>
</dbReference>
<feature type="domain" description="RRM" evidence="9">
    <location>
        <begin position="297"/>
        <end position="373"/>
    </location>
</feature>
<gene>
    <name evidence="11" type="ORF">QTO34_002349</name>
</gene>
<protein>
    <recommendedName>
        <fullName evidence="7">Polyadenylate-binding protein</fullName>
        <shortName evidence="7">PABP</shortName>
    </recommendedName>
</protein>
<comment type="similarity">
    <text evidence="2 7">Belongs to the polyadenylate-binding protein type-1 family.</text>
</comment>
<evidence type="ECO:0000256" key="1">
    <source>
        <dbReference type="ARBA" id="ARBA00004496"/>
    </source>
</evidence>
<keyword evidence="3 7" id="KW-0963">Cytoplasm</keyword>
<keyword evidence="12" id="KW-1185">Reference proteome</keyword>
<dbReference type="FunFam" id="3.30.70.330:FF:000003">
    <property type="entry name" value="Polyadenylate-binding protein"/>
    <property type="match status" value="1"/>
</dbReference>
<keyword evidence="5 6" id="KW-0694">RNA-binding</keyword>
<comment type="function">
    <text evidence="7">Binds the poly(A) tail of mRNA.</text>
</comment>
<evidence type="ECO:0000256" key="3">
    <source>
        <dbReference type="ARBA" id="ARBA00022490"/>
    </source>
</evidence>
<dbReference type="PANTHER" id="PTHR48025:SF1">
    <property type="entry name" value="RRM DOMAIN-CONTAINING PROTEIN"/>
    <property type="match status" value="1"/>
</dbReference>
<proteinExistence type="inferred from homology"/>
<dbReference type="InterPro" id="IPR003954">
    <property type="entry name" value="RRM_euk-type"/>
</dbReference>
<dbReference type="Gene3D" id="3.30.70.330">
    <property type="match status" value="4"/>
</dbReference>
<dbReference type="CDD" id="cd12381">
    <property type="entry name" value="RRM4_I_PABPs"/>
    <property type="match status" value="1"/>
</dbReference>
<reference evidence="11" key="1">
    <citation type="submission" date="2023-06" db="EMBL/GenBank/DDBJ databases">
        <title>Reference genome for the Northern bat (Eptesicus nilssonii), a most northern bat species.</title>
        <authorList>
            <person name="Laine V.N."/>
            <person name="Pulliainen A.T."/>
            <person name="Lilley T.M."/>
        </authorList>
    </citation>
    <scope>NUCLEOTIDE SEQUENCE</scope>
    <source>
        <strain evidence="11">BLF_Eptnil</strain>
        <tissue evidence="11">Kidney</tissue>
    </source>
</reference>
<evidence type="ECO:0000256" key="4">
    <source>
        <dbReference type="ARBA" id="ARBA00022737"/>
    </source>
</evidence>
<dbReference type="InterPro" id="IPR036053">
    <property type="entry name" value="PABP-dom"/>
</dbReference>
<evidence type="ECO:0000256" key="2">
    <source>
        <dbReference type="ARBA" id="ARBA00008557"/>
    </source>
</evidence>
<feature type="domain" description="RRM" evidence="9">
    <location>
        <begin position="11"/>
        <end position="89"/>
    </location>
</feature>
<accession>A0AA40HVF7</accession>
<feature type="domain" description="PABC" evidence="10">
    <location>
        <begin position="571"/>
        <end position="648"/>
    </location>
</feature>